<reference evidence="4" key="1">
    <citation type="journal article" date="2019" name="Int. J. Syst. Evol. Microbiol.">
        <title>The Global Catalogue of Microorganisms (GCM) 10K type strain sequencing project: providing services to taxonomists for standard genome sequencing and annotation.</title>
        <authorList>
            <consortium name="The Broad Institute Genomics Platform"/>
            <consortium name="The Broad Institute Genome Sequencing Center for Infectious Disease"/>
            <person name="Wu L."/>
            <person name="Ma J."/>
        </authorList>
    </citation>
    <scope>NUCLEOTIDE SEQUENCE [LARGE SCALE GENOMIC DNA]</scope>
    <source>
        <strain evidence="4">CGMCC 4.1648</strain>
    </source>
</reference>
<keyword evidence="4" id="KW-1185">Reference proteome</keyword>
<accession>A0ABV9XM68</accession>
<evidence type="ECO:0000313" key="4">
    <source>
        <dbReference type="Proteomes" id="UP001595829"/>
    </source>
</evidence>
<dbReference type="InterPro" id="IPR029016">
    <property type="entry name" value="GAF-like_dom_sf"/>
</dbReference>
<gene>
    <name evidence="3" type="ORF">ACFPM3_28980</name>
</gene>
<comment type="caution">
    <text evidence="3">The sequence shown here is derived from an EMBL/GenBank/DDBJ whole genome shotgun (WGS) entry which is preliminary data.</text>
</comment>
<dbReference type="Gene3D" id="3.30.450.40">
    <property type="match status" value="1"/>
</dbReference>
<proteinExistence type="predicted"/>
<dbReference type="NCBIfam" id="TIGR00254">
    <property type="entry name" value="GGDEF"/>
    <property type="match status" value="1"/>
</dbReference>
<feature type="region of interest" description="Disordered" evidence="1">
    <location>
        <begin position="109"/>
        <end position="134"/>
    </location>
</feature>
<dbReference type="EMBL" id="JBHSJD010000024">
    <property type="protein sequence ID" value="MFC5026172.1"/>
    <property type="molecule type" value="Genomic_DNA"/>
</dbReference>
<evidence type="ECO:0000256" key="1">
    <source>
        <dbReference type="SAM" id="MobiDB-lite"/>
    </source>
</evidence>
<dbReference type="InterPro" id="IPR043128">
    <property type="entry name" value="Rev_trsase/Diguanyl_cyclase"/>
</dbReference>
<dbReference type="InterPro" id="IPR003018">
    <property type="entry name" value="GAF"/>
</dbReference>
<dbReference type="SUPFAM" id="SSF55781">
    <property type="entry name" value="GAF domain-like"/>
    <property type="match status" value="1"/>
</dbReference>
<dbReference type="PROSITE" id="PS50887">
    <property type="entry name" value="GGDEF"/>
    <property type="match status" value="1"/>
</dbReference>
<name>A0ABV9XM68_9ACTN</name>
<dbReference type="Pfam" id="PF00990">
    <property type="entry name" value="GGDEF"/>
    <property type="match status" value="1"/>
</dbReference>
<protein>
    <submittedName>
        <fullName evidence="3">GGDEF domain-containing protein</fullName>
    </submittedName>
</protein>
<organism evidence="3 4">
    <name type="scientific">Streptomyces coeruleoprunus</name>
    <dbReference type="NCBI Taxonomy" id="285563"/>
    <lineage>
        <taxon>Bacteria</taxon>
        <taxon>Bacillati</taxon>
        <taxon>Actinomycetota</taxon>
        <taxon>Actinomycetes</taxon>
        <taxon>Kitasatosporales</taxon>
        <taxon>Streptomycetaceae</taxon>
        <taxon>Streptomyces</taxon>
    </lineage>
</organism>
<dbReference type="InterPro" id="IPR050469">
    <property type="entry name" value="Diguanylate_Cyclase"/>
</dbReference>
<evidence type="ECO:0000313" key="3">
    <source>
        <dbReference type="EMBL" id="MFC5026172.1"/>
    </source>
</evidence>
<sequence>MAEDVRLRAVVALAQAMAAAHTPRECWRAAALGACEALGGTFAALSTWQRDRGRLKVLVNAGRRAPDEEEFPDSETYPVHQFSEITEFLHDRWAGGGEPDAWVETADGPGPAPRGHCPLGVPRGRTESRPGGRAAALRRRGRGCCVVAPIVLHGRAWGELYVARPVGAPVFDRDDADFAAVLASVVAAGIAQTERLEEVRKLAFTDPLTGLANRRAVDTRLDEAVERFLADGSVVSLVVCDLNGLKAVNDTHGHAVGDRLLERFGSVLSYCGARLPGALAARLGGDEFCLVSVGPGADEVVAVAEELCVRAGDLELGEGVACGVASTGDPIGPVRSARRLFRLADAAQYRAKAARSAKPVVAGRDGAVVRLADAPPTAARDRRRFRDAPPEA</sequence>
<dbReference type="SMART" id="SM00267">
    <property type="entry name" value="GGDEF"/>
    <property type="match status" value="1"/>
</dbReference>
<dbReference type="Gene3D" id="3.30.70.270">
    <property type="match status" value="1"/>
</dbReference>
<dbReference type="RefSeq" id="WP_345689726.1">
    <property type="nucleotide sequence ID" value="NZ_BAABIT010000001.1"/>
</dbReference>
<dbReference type="Pfam" id="PF01590">
    <property type="entry name" value="GAF"/>
    <property type="match status" value="1"/>
</dbReference>
<dbReference type="CDD" id="cd01949">
    <property type="entry name" value="GGDEF"/>
    <property type="match status" value="1"/>
</dbReference>
<dbReference type="SUPFAM" id="SSF55073">
    <property type="entry name" value="Nucleotide cyclase"/>
    <property type="match status" value="1"/>
</dbReference>
<feature type="domain" description="GGDEF" evidence="2">
    <location>
        <begin position="233"/>
        <end position="372"/>
    </location>
</feature>
<dbReference type="PANTHER" id="PTHR45138:SF24">
    <property type="entry name" value="DIGUANYLATE CYCLASE DGCC-RELATED"/>
    <property type="match status" value="1"/>
</dbReference>
<dbReference type="InterPro" id="IPR029787">
    <property type="entry name" value="Nucleotide_cyclase"/>
</dbReference>
<dbReference type="PANTHER" id="PTHR45138">
    <property type="entry name" value="REGULATORY COMPONENTS OF SENSORY TRANSDUCTION SYSTEM"/>
    <property type="match status" value="1"/>
</dbReference>
<dbReference type="Proteomes" id="UP001595829">
    <property type="component" value="Unassembled WGS sequence"/>
</dbReference>
<dbReference type="InterPro" id="IPR000160">
    <property type="entry name" value="GGDEF_dom"/>
</dbReference>
<evidence type="ECO:0000259" key="2">
    <source>
        <dbReference type="PROSITE" id="PS50887"/>
    </source>
</evidence>